<keyword evidence="3" id="KW-1185">Reference proteome</keyword>
<proteinExistence type="predicted"/>
<protein>
    <submittedName>
        <fullName evidence="2 4">Uncharacterized protein</fullName>
    </submittedName>
</protein>
<evidence type="ECO:0000256" key="1">
    <source>
        <dbReference type="SAM" id="MobiDB-lite"/>
    </source>
</evidence>
<dbReference type="Proteomes" id="UP000270296">
    <property type="component" value="Unassembled WGS sequence"/>
</dbReference>
<dbReference type="AlphaFoldDB" id="A0A183IT58"/>
<dbReference type="EMBL" id="UZAM01010059">
    <property type="protein sequence ID" value="VDP10861.1"/>
    <property type="molecule type" value="Genomic_DNA"/>
</dbReference>
<feature type="compositionally biased region" description="Low complexity" evidence="1">
    <location>
        <begin position="178"/>
        <end position="188"/>
    </location>
</feature>
<feature type="compositionally biased region" description="Basic and acidic residues" evidence="1">
    <location>
        <begin position="258"/>
        <end position="286"/>
    </location>
</feature>
<gene>
    <name evidence="2" type="ORF">SBAD_LOCUS6805</name>
</gene>
<evidence type="ECO:0000313" key="2">
    <source>
        <dbReference type="EMBL" id="VDP10861.1"/>
    </source>
</evidence>
<evidence type="ECO:0000313" key="3">
    <source>
        <dbReference type="Proteomes" id="UP000270296"/>
    </source>
</evidence>
<dbReference type="WBParaSite" id="SBAD_0000706801-mRNA-1">
    <property type="protein sequence ID" value="SBAD_0000706801-mRNA-1"/>
    <property type="gene ID" value="SBAD_0000706801"/>
</dbReference>
<feature type="region of interest" description="Disordered" evidence="1">
    <location>
        <begin position="164"/>
        <end position="212"/>
    </location>
</feature>
<organism evidence="4">
    <name type="scientific">Soboliphyme baturini</name>
    <dbReference type="NCBI Taxonomy" id="241478"/>
    <lineage>
        <taxon>Eukaryota</taxon>
        <taxon>Metazoa</taxon>
        <taxon>Ecdysozoa</taxon>
        <taxon>Nematoda</taxon>
        <taxon>Enoplea</taxon>
        <taxon>Dorylaimia</taxon>
        <taxon>Dioctophymatida</taxon>
        <taxon>Dioctophymatoidea</taxon>
        <taxon>Soboliphymatidae</taxon>
        <taxon>Soboliphyme</taxon>
    </lineage>
</organism>
<sequence length="361" mass="39542">MYEYVCMNLRRAEYLKANAVNRRNADRDERSTLKSIWVKTNDDLQKSIHMMGPLKQKIRLKAMNRTASQQLSFQTDRQAEGNVRRSPIVCSAGHTNEQLYKSAVVIAVAAYDHIMNDEPRHPRDAATQGLVTSNQVTRHQRSINGHDPIPQTEADGQGEVLRSMNDVDDRSPTDRWLSVSRAEVSSSSWIDHQHRRHSDATTTTSGSGGGYGGTVTTKTAILFAPQSVAHRGTRKSSSMIVVCGGSVCRGTGSQPPKRGREGGGRKGAEDTVHRVSGDNRKDRKDCLPAGHGDGTDGRTAVARTEGFASIGRTEGKANRRHNERMAPASIVNEQKQAVHNACTATVPGKQVVLANEHTRFS</sequence>
<evidence type="ECO:0000313" key="4">
    <source>
        <dbReference type="WBParaSite" id="SBAD_0000706801-mRNA-1"/>
    </source>
</evidence>
<reference evidence="2 3" key="2">
    <citation type="submission" date="2018-11" db="EMBL/GenBank/DDBJ databases">
        <authorList>
            <consortium name="Pathogen Informatics"/>
        </authorList>
    </citation>
    <scope>NUCLEOTIDE SEQUENCE [LARGE SCALE GENOMIC DNA]</scope>
</reference>
<accession>A0A183IT58</accession>
<reference evidence="4" key="1">
    <citation type="submission" date="2016-06" db="UniProtKB">
        <authorList>
            <consortium name="WormBaseParasite"/>
        </authorList>
    </citation>
    <scope>IDENTIFICATION</scope>
</reference>
<name>A0A183IT58_9BILA</name>
<feature type="region of interest" description="Disordered" evidence="1">
    <location>
        <begin position="249"/>
        <end position="299"/>
    </location>
</feature>